<protein>
    <submittedName>
        <fullName evidence="4">AprI/Inh family metalloprotease inhibitor</fullName>
    </submittedName>
</protein>
<organism evidence="4 5">
    <name type="scientific">Hohaiivirga grylli</name>
    <dbReference type="NCBI Taxonomy" id="3133970"/>
    <lineage>
        <taxon>Bacteria</taxon>
        <taxon>Pseudomonadati</taxon>
        <taxon>Pseudomonadota</taxon>
        <taxon>Alphaproteobacteria</taxon>
        <taxon>Hyphomicrobiales</taxon>
        <taxon>Methylobacteriaceae</taxon>
        <taxon>Hohaiivirga</taxon>
    </lineage>
</organism>
<dbReference type="Gene3D" id="2.40.128.10">
    <property type="match status" value="1"/>
</dbReference>
<dbReference type="PROSITE" id="PS51257">
    <property type="entry name" value="PROKAR_LIPOPROTEIN"/>
    <property type="match status" value="1"/>
</dbReference>
<sequence>MMLQVKNNTTQQLFKAGLVLGVALTLAACSSQRFGSSRGGGQQSYSQPEAVEAIPSGSISSEPLSPLDGSGQTGYGMDGSGGMGMGGTNTAALPPVTSAPAQPASRFGMVGGWTAKDATGSSCRVVLSSTPTLDLYKASTSGCTNKDLAKISAWDFRDGEVYLYQTGGTMAARLRAQGSNMDGALTKSGAPLSMSR</sequence>
<keyword evidence="4" id="KW-0481">Metalloenzyme inhibitor</keyword>
<keyword evidence="4" id="KW-0646">Protease inhibitor</keyword>
<dbReference type="Pfam" id="PF02974">
    <property type="entry name" value="Inh"/>
    <property type="match status" value="1"/>
</dbReference>
<keyword evidence="1" id="KW-0732">Signal</keyword>
<keyword evidence="4" id="KW-0483">Metalloprotease inhibitor</keyword>
<dbReference type="RefSeq" id="WP_346337590.1">
    <property type="nucleotide sequence ID" value="NZ_JBBYXI010000004.1"/>
</dbReference>
<dbReference type="EMBL" id="JBBYXI010000004">
    <property type="protein sequence ID" value="MEN3931547.1"/>
    <property type="molecule type" value="Genomic_DNA"/>
</dbReference>
<feature type="compositionally biased region" description="Gly residues" evidence="2">
    <location>
        <begin position="71"/>
        <end position="87"/>
    </location>
</feature>
<dbReference type="InterPro" id="IPR021140">
    <property type="entry name" value="Inh/Omp19"/>
</dbReference>
<comment type="caution">
    <text evidence="4">The sequence shown here is derived from an EMBL/GenBank/DDBJ whole genome shotgun (WGS) entry which is preliminary data.</text>
</comment>
<name>A0ABV0BLH8_9HYPH</name>
<evidence type="ECO:0000256" key="2">
    <source>
        <dbReference type="SAM" id="MobiDB-lite"/>
    </source>
</evidence>
<dbReference type="Proteomes" id="UP001418637">
    <property type="component" value="Unassembled WGS sequence"/>
</dbReference>
<accession>A0ABV0BLH8</accession>
<dbReference type="SUPFAM" id="SSF50882">
    <property type="entry name" value="beta-Barrel protease inhibitors"/>
    <property type="match status" value="1"/>
</dbReference>
<evidence type="ECO:0000259" key="3">
    <source>
        <dbReference type="Pfam" id="PF02974"/>
    </source>
</evidence>
<keyword evidence="5" id="KW-1185">Reference proteome</keyword>
<feature type="domain" description="Alkaline proteinase inhibitor/ Outer membrane lipoprotein Omp19" evidence="3">
    <location>
        <begin position="109"/>
        <end position="196"/>
    </location>
</feature>
<evidence type="ECO:0000313" key="5">
    <source>
        <dbReference type="Proteomes" id="UP001418637"/>
    </source>
</evidence>
<evidence type="ECO:0000256" key="1">
    <source>
        <dbReference type="ARBA" id="ARBA00022729"/>
    </source>
</evidence>
<proteinExistence type="predicted"/>
<dbReference type="GO" id="GO:0030414">
    <property type="term" value="F:peptidase inhibitor activity"/>
    <property type="evidence" value="ECO:0007669"/>
    <property type="project" value="UniProtKB-KW"/>
</dbReference>
<dbReference type="InterPro" id="IPR016085">
    <property type="entry name" value="Protease_inh_B-barrel_dom"/>
</dbReference>
<feature type="region of interest" description="Disordered" evidence="2">
    <location>
        <begin position="36"/>
        <end position="101"/>
    </location>
</feature>
<evidence type="ECO:0000313" key="4">
    <source>
        <dbReference type="EMBL" id="MEN3931547.1"/>
    </source>
</evidence>
<gene>
    <name evidence="4" type="ORF">WJT86_10835</name>
</gene>
<reference evidence="4 5" key="1">
    <citation type="submission" date="2024-04" db="EMBL/GenBank/DDBJ databases">
        <title>A novel species isolated from cricket.</title>
        <authorList>
            <person name="Wang H.-C."/>
        </authorList>
    </citation>
    <scope>NUCLEOTIDE SEQUENCE [LARGE SCALE GENOMIC DNA]</scope>
    <source>
        <strain evidence="4 5">WL0021</strain>
    </source>
</reference>